<dbReference type="CDD" id="cd16273">
    <property type="entry name" value="SNM1A-1C-like_MBL-fold"/>
    <property type="match status" value="1"/>
</dbReference>
<dbReference type="InterPro" id="IPR011084">
    <property type="entry name" value="DRMBL"/>
</dbReference>
<sequence>MLKKEPSFKNREDQVPAPKSLAPPKSLPNKSKRKPIPELKTLTFPVTGTHSYSISMDAFNYSPDPEMEIYFLSHFHADHYGGISKKWCYERVFESVDDFKDESMYRPLIYCSKTTGNLLTLKFGIDPRFIESLEFDVLYRVMRFDSMSPAFEKVSEMDIEGIYVTMMEANHCPGSGIFLFESKSTMASSKKYLHCGDFRVNKQMIQHKSLERFTLPNSTDVLDKVYLDTTYLSFQRRFPKQDLVCSEAAQLFHDLCQGNKPGLMTECFGLGRQSRITEFGSKSSKPKKKFLILVGKYIIGKERLAIAISKKINCPIYVSNAKSRGNHAEVVDACEIEYFKDHIIKNDLGDDSSDCIIHLVSMEVVEALENVSNYFKHNKYHEHFERCIALRPTGWSHAYDESTGFRFEQFESTDPINTSAENLNNGLSQICETCFNDTPFSYQIPIDAKKAFNKGQSKRNDLRIYSFPYSEHSSYRELTYFVLFLNIDQIIPTVNQDKCPKIMENHIVYWNIIKALRAGSRPTPKTNSMTYDKLPCLSIDPHIREKFQQLTIDNF</sequence>
<comment type="subcellular location">
    <subcellularLocation>
        <location evidence="1">Nucleus</location>
    </subcellularLocation>
</comment>
<dbReference type="Gene3D" id="3.40.50.12650">
    <property type="match status" value="1"/>
</dbReference>
<evidence type="ECO:0000313" key="9">
    <source>
        <dbReference type="Proteomes" id="UP000000707"/>
    </source>
</evidence>
<dbReference type="Proteomes" id="UP000000707">
    <property type="component" value="Unassembled WGS sequence"/>
</dbReference>
<dbReference type="AlphaFoldDB" id="G3BFR4"/>
<dbReference type="InterPro" id="IPR036866">
    <property type="entry name" value="RibonucZ/Hydroxyglut_hydro"/>
</dbReference>
<feature type="region of interest" description="Disordered" evidence="6">
    <location>
        <begin position="1"/>
        <end position="33"/>
    </location>
</feature>
<evidence type="ECO:0000259" key="7">
    <source>
        <dbReference type="Pfam" id="PF07522"/>
    </source>
</evidence>
<comment type="similarity">
    <text evidence="2">Belongs to the DNA repair metallo-beta-lactamase (DRMBL) family.</text>
</comment>
<dbReference type="GO" id="GO:0005634">
    <property type="term" value="C:nucleus"/>
    <property type="evidence" value="ECO:0007669"/>
    <property type="project" value="UniProtKB-SubCell"/>
</dbReference>
<evidence type="ECO:0000256" key="6">
    <source>
        <dbReference type="SAM" id="MobiDB-lite"/>
    </source>
</evidence>
<dbReference type="eggNOG" id="KOG1361">
    <property type="taxonomic scope" value="Eukaryota"/>
</dbReference>
<dbReference type="STRING" id="590646.G3BFR4"/>
<keyword evidence="5" id="KW-0539">Nucleus</keyword>
<protein>
    <recommendedName>
        <fullName evidence="7">DNA repair metallo-beta-lactamase domain-containing protein</fullName>
    </recommendedName>
</protein>
<dbReference type="Pfam" id="PF07522">
    <property type="entry name" value="DRMBL"/>
    <property type="match status" value="1"/>
</dbReference>
<reference evidence="8 9" key="1">
    <citation type="journal article" date="2011" name="Proc. Natl. Acad. Sci. U.S.A.">
        <title>Comparative genomics of xylose-fermenting fungi for enhanced biofuel production.</title>
        <authorList>
            <person name="Wohlbach D.J."/>
            <person name="Kuo A."/>
            <person name="Sato T.K."/>
            <person name="Potts K.M."/>
            <person name="Salamov A.A."/>
            <person name="LaButti K.M."/>
            <person name="Sun H."/>
            <person name="Clum A."/>
            <person name="Pangilinan J.L."/>
            <person name="Lindquist E.A."/>
            <person name="Lucas S."/>
            <person name="Lapidus A."/>
            <person name="Jin M."/>
            <person name="Gunawan C."/>
            <person name="Balan V."/>
            <person name="Dale B.E."/>
            <person name="Jeffries T.W."/>
            <person name="Zinkel R."/>
            <person name="Barry K.W."/>
            <person name="Grigoriev I.V."/>
            <person name="Gasch A.P."/>
        </authorList>
    </citation>
    <scope>NUCLEOTIDE SEQUENCE [LARGE SCALE GENOMIC DNA]</scope>
    <source>
        <strain evidence="9">ATCC 10573 / BCRC 21748 / CBS 615 / JCM 9827 / NBRC 10315 / NRRL Y-1498 / VKM Y-70</strain>
    </source>
</reference>
<evidence type="ECO:0000256" key="4">
    <source>
        <dbReference type="ARBA" id="ARBA00023204"/>
    </source>
</evidence>
<keyword evidence="9" id="KW-1185">Reference proteome</keyword>
<dbReference type="PANTHER" id="PTHR23240">
    <property type="entry name" value="DNA CROSS-LINK REPAIR PROTEIN PSO2/SNM1-RELATED"/>
    <property type="match status" value="1"/>
</dbReference>
<dbReference type="GO" id="GO:0035312">
    <property type="term" value="F:5'-3' DNA exonuclease activity"/>
    <property type="evidence" value="ECO:0007669"/>
    <property type="project" value="TreeGrafter"/>
</dbReference>
<dbReference type="PANTHER" id="PTHR23240:SF6">
    <property type="entry name" value="DNA CROSS-LINK REPAIR 1A PROTEIN"/>
    <property type="match status" value="1"/>
</dbReference>
<dbReference type="EMBL" id="GL996528">
    <property type="protein sequence ID" value="EGV60716.1"/>
    <property type="molecule type" value="Genomic_DNA"/>
</dbReference>
<dbReference type="GeneID" id="18246201"/>
<feature type="domain" description="DNA repair metallo-beta-lactamase" evidence="7">
    <location>
        <begin position="345"/>
        <end position="497"/>
    </location>
</feature>
<accession>G3BFR4</accession>
<evidence type="ECO:0000256" key="2">
    <source>
        <dbReference type="ARBA" id="ARBA00010304"/>
    </source>
</evidence>
<name>G3BFR4_CANTC</name>
<dbReference type="GO" id="GO:0006303">
    <property type="term" value="P:double-strand break repair via nonhomologous end joining"/>
    <property type="evidence" value="ECO:0007669"/>
    <property type="project" value="TreeGrafter"/>
</dbReference>
<keyword evidence="4" id="KW-0234">DNA repair</keyword>
<dbReference type="KEGG" id="cten:18246201"/>
<evidence type="ECO:0000313" key="8">
    <source>
        <dbReference type="EMBL" id="EGV60716.1"/>
    </source>
</evidence>
<keyword evidence="3" id="KW-0227">DNA damage</keyword>
<feature type="compositionally biased region" description="Basic and acidic residues" evidence="6">
    <location>
        <begin position="1"/>
        <end position="14"/>
    </location>
</feature>
<dbReference type="OrthoDB" id="262529at2759"/>
<dbReference type="HOGENOM" id="CLU_005260_5_1_1"/>
<organism evidence="9">
    <name type="scientific">Candida tenuis (strain ATCC 10573 / BCRC 21748 / CBS 615 / JCM 9827 / NBRC 10315 / NRRL Y-1498 / VKM Y-70)</name>
    <name type="common">Yeast</name>
    <name type="synonym">Yamadazyma tenuis</name>
    <dbReference type="NCBI Taxonomy" id="590646"/>
    <lineage>
        <taxon>Eukaryota</taxon>
        <taxon>Fungi</taxon>
        <taxon>Dikarya</taxon>
        <taxon>Ascomycota</taxon>
        <taxon>Saccharomycotina</taxon>
        <taxon>Pichiomycetes</taxon>
        <taxon>Debaryomycetaceae</taxon>
        <taxon>Yamadazyma</taxon>
    </lineage>
</organism>
<evidence type="ECO:0000256" key="3">
    <source>
        <dbReference type="ARBA" id="ARBA00022763"/>
    </source>
</evidence>
<dbReference type="Gene3D" id="3.60.15.10">
    <property type="entry name" value="Ribonuclease Z/Hydroxyacylglutathione hydrolase-like"/>
    <property type="match status" value="1"/>
</dbReference>
<dbReference type="SUPFAM" id="SSF56281">
    <property type="entry name" value="Metallo-hydrolase/oxidoreductase"/>
    <property type="match status" value="1"/>
</dbReference>
<dbReference type="GO" id="GO:0036297">
    <property type="term" value="P:interstrand cross-link repair"/>
    <property type="evidence" value="ECO:0007669"/>
    <property type="project" value="TreeGrafter"/>
</dbReference>
<dbReference type="GO" id="GO:0003684">
    <property type="term" value="F:damaged DNA binding"/>
    <property type="evidence" value="ECO:0007669"/>
    <property type="project" value="TreeGrafter"/>
</dbReference>
<gene>
    <name evidence="8" type="ORF">CANTEDRAFT_110531</name>
</gene>
<proteinExistence type="inferred from homology"/>
<evidence type="ECO:0000256" key="1">
    <source>
        <dbReference type="ARBA" id="ARBA00004123"/>
    </source>
</evidence>
<evidence type="ECO:0000256" key="5">
    <source>
        <dbReference type="ARBA" id="ARBA00023242"/>
    </source>
</evidence>